<proteinExistence type="predicted"/>
<gene>
    <name evidence="2" type="ORF">H9981_08625</name>
</gene>
<evidence type="ECO:0000313" key="3">
    <source>
        <dbReference type="Proteomes" id="UP000824243"/>
    </source>
</evidence>
<accession>A0A9D1VYE5</accession>
<evidence type="ECO:0000256" key="1">
    <source>
        <dbReference type="SAM" id="MobiDB-lite"/>
    </source>
</evidence>
<reference evidence="2" key="2">
    <citation type="submission" date="2021-04" db="EMBL/GenBank/DDBJ databases">
        <authorList>
            <person name="Gilroy R."/>
        </authorList>
    </citation>
    <scope>NUCLEOTIDE SEQUENCE</scope>
    <source>
        <strain evidence="2">ChiSjej5B23-15282</strain>
    </source>
</reference>
<reference evidence="2" key="1">
    <citation type="journal article" date="2021" name="PeerJ">
        <title>Extensive microbial diversity within the chicken gut microbiome revealed by metagenomics and culture.</title>
        <authorList>
            <person name="Gilroy R."/>
            <person name="Ravi A."/>
            <person name="Getino M."/>
            <person name="Pursley I."/>
            <person name="Horton D.L."/>
            <person name="Alikhan N.F."/>
            <person name="Baker D."/>
            <person name="Gharbi K."/>
            <person name="Hall N."/>
            <person name="Watson M."/>
            <person name="Adriaenssens E.M."/>
            <person name="Foster-Nyarko E."/>
            <person name="Jarju S."/>
            <person name="Secka A."/>
            <person name="Antonio M."/>
            <person name="Oren A."/>
            <person name="Chaudhuri R.R."/>
            <person name="La Ragione R."/>
            <person name="Hildebrand F."/>
            <person name="Pallen M.J."/>
        </authorList>
    </citation>
    <scope>NUCLEOTIDE SEQUENCE</scope>
    <source>
        <strain evidence="2">ChiSjej5B23-15282</strain>
    </source>
</reference>
<sequence>MGNVQLEREDICAMRRQKVSSEKTERPAMAGRPDRTGRTEVECFMEVYFGTNFWDDRKTGAPLAKIPVHGSAEGDMLAWENKKVRIPAVYVGQEGAVLDLCICVPLPDISEYMGKWKDRGYQDLSDEELEQAENESPFGGHFDVLLSMDGARLKGTFGCGTVWNPLLPDGDMDPETETLMEAYGCSREYGWVFHRNCFEWDGTPVLKPGKLECILVPRKQPVTAAHFVTDISDGTGDVSDEMGDGKKQARKIQLVHPLSGDTYTLTILSCEAGQHEGDCGGPGKDLEYPACYQEITYTVEPDITPEELTIQDCEREDQPRRKGAGDNDADPSVHAVSTVLVPMYAMEGGKSPNVRSAYSSLRFGPVDRAEWRAVFHIKKEKDFQIQADLVHCP</sequence>
<feature type="region of interest" description="Disordered" evidence="1">
    <location>
        <begin position="16"/>
        <end position="35"/>
    </location>
</feature>
<name>A0A9D1VYE5_9FIRM</name>
<protein>
    <submittedName>
        <fullName evidence="2">Uncharacterized protein</fullName>
    </submittedName>
</protein>
<organism evidence="2 3">
    <name type="scientific">Candidatus Mediterraneibacter caccavium</name>
    <dbReference type="NCBI Taxonomy" id="2838661"/>
    <lineage>
        <taxon>Bacteria</taxon>
        <taxon>Bacillati</taxon>
        <taxon>Bacillota</taxon>
        <taxon>Clostridia</taxon>
        <taxon>Lachnospirales</taxon>
        <taxon>Lachnospiraceae</taxon>
        <taxon>Mediterraneibacter</taxon>
    </lineage>
</organism>
<comment type="caution">
    <text evidence="2">The sequence shown here is derived from an EMBL/GenBank/DDBJ whole genome shotgun (WGS) entry which is preliminary data.</text>
</comment>
<dbReference type="AlphaFoldDB" id="A0A9D1VYE5"/>
<dbReference type="EMBL" id="DXFA01000146">
    <property type="protein sequence ID" value="HIX49054.1"/>
    <property type="molecule type" value="Genomic_DNA"/>
</dbReference>
<dbReference type="Proteomes" id="UP000824243">
    <property type="component" value="Unassembled WGS sequence"/>
</dbReference>
<evidence type="ECO:0000313" key="2">
    <source>
        <dbReference type="EMBL" id="HIX49054.1"/>
    </source>
</evidence>